<proteinExistence type="inferred from homology"/>
<gene>
    <name evidence="8" type="ORF">WG622_09915</name>
</gene>
<dbReference type="InterPro" id="IPR011010">
    <property type="entry name" value="DNA_brk_join_enz"/>
</dbReference>
<evidence type="ECO:0000256" key="4">
    <source>
        <dbReference type="ARBA" id="ARBA00023172"/>
    </source>
</evidence>
<dbReference type="InterPro" id="IPR046668">
    <property type="entry name" value="DUF6538"/>
</dbReference>
<dbReference type="Pfam" id="PF00589">
    <property type="entry name" value="Phage_integrase"/>
    <property type="match status" value="1"/>
</dbReference>
<evidence type="ECO:0000259" key="6">
    <source>
        <dbReference type="PROSITE" id="PS51898"/>
    </source>
</evidence>
<protein>
    <submittedName>
        <fullName evidence="8">DUF6538 domain-containing protein</fullName>
    </submittedName>
</protein>
<dbReference type="InterPro" id="IPR002104">
    <property type="entry name" value="Integrase_catalytic"/>
</dbReference>
<organism evidence="8 9">
    <name type="scientific">Cognatishimia coralii</name>
    <dbReference type="NCBI Taxonomy" id="3083254"/>
    <lineage>
        <taxon>Bacteria</taxon>
        <taxon>Pseudomonadati</taxon>
        <taxon>Pseudomonadota</taxon>
        <taxon>Alphaproteobacteria</taxon>
        <taxon>Rhodobacterales</taxon>
        <taxon>Paracoccaceae</taxon>
        <taxon>Cognatishimia</taxon>
    </lineage>
</organism>
<dbReference type="PANTHER" id="PTHR30349">
    <property type="entry name" value="PHAGE INTEGRASE-RELATED"/>
    <property type="match status" value="1"/>
</dbReference>
<dbReference type="InterPro" id="IPR010998">
    <property type="entry name" value="Integrase_recombinase_N"/>
</dbReference>
<comment type="caution">
    <text evidence="8">The sequence shown here is derived from an EMBL/GenBank/DDBJ whole genome shotgun (WGS) entry which is preliminary data.</text>
</comment>
<dbReference type="Gene3D" id="1.10.150.130">
    <property type="match status" value="1"/>
</dbReference>
<keyword evidence="4" id="KW-0233">DNA recombination</keyword>
<reference evidence="8 9" key="1">
    <citation type="submission" date="2024-03" db="EMBL/GenBank/DDBJ databases">
        <title>Cognatishimia coralii sp. nov., a marine bacterium isolated from coral surrounding seawater.</title>
        <authorList>
            <person name="Liu X."/>
            <person name="Liu S."/>
            <person name="Sun H."/>
            <person name="Zhang Y."/>
        </authorList>
    </citation>
    <scope>NUCLEOTIDE SEQUENCE [LARGE SCALE GENOMIC DNA]</scope>
    <source>
        <strain evidence="8 9">D5M38</strain>
    </source>
</reference>
<dbReference type="PROSITE" id="PS51898">
    <property type="entry name" value="TYR_RECOMBINASE"/>
    <property type="match status" value="1"/>
</dbReference>
<dbReference type="PANTHER" id="PTHR30349:SF41">
    <property type="entry name" value="INTEGRASE_RECOMBINASE PROTEIN MJ0367-RELATED"/>
    <property type="match status" value="1"/>
</dbReference>
<evidence type="ECO:0000256" key="1">
    <source>
        <dbReference type="ARBA" id="ARBA00008857"/>
    </source>
</evidence>
<evidence type="ECO:0000256" key="3">
    <source>
        <dbReference type="ARBA" id="ARBA00023125"/>
    </source>
</evidence>
<evidence type="ECO:0000313" key="9">
    <source>
        <dbReference type="Proteomes" id="UP001368270"/>
    </source>
</evidence>
<dbReference type="InterPro" id="IPR013762">
    <property type="entry name" value="Integrase-like_cat_sf"/>
</dbReference>
<evidence type="ECO:0000256" key="5">
    <source>
        <dbReference type="PROSITE-ProRule" id="PRU01248"/>
    </source>
</evidence>
<name>A0ABU8QGM5_9RHOB</name>
<feature type="domain" description="Tyr recombinase" evidence="6">
    <location>
        <begin position="237"/>
        <end position="416"/>
    </location>
</feature>
<dbReference type="Pfam" id="PF20172">
    <property type="entry name" value="DUF6538"/>
    <property type="match status" value="1"/>
</dbReference>
<sequence length="421" mass="47674">MSAQIRYAYLKGQTWLYRRNYPKDVAALLGQKALKQSLKTGDLKLARKRAAEVNTQYEKTVEEALSGALLLPSSSGWSRHSEEALARLRDSLQHSEQAGFVKKIAKNTTVESASRRYLHRRIRELRPGGFKSVRYSVELFASKHGEKKLSELVKEDGKEFLSLISKLSANIGKSQTTRGLSLDAAVTWSMGRRDHISGRTQRRIWAQVNQWLTWCVYEDLLEANPFAHVRFEAKIRPQPYAVPTDDEVKKLLNAREHVIADVMKLCLFSGMRAGEAAGLLGEDIVDKGPAGFFFHLRPNHLRLLKTEAAERWVPVHPELLALLKRKPVQGPLFPDLTVNDITKRFALLRKRLKIERPGLVFHSTRKWFITQCERTGAPEHFTASIVGHSAARSENGITYSLYSAGISDQQKRDLVDRVTAP</sequence>
<dbReference type="PROSITE" id="PS51900">
    <property type="entry name" value="CB"/>
    <property type="match status" value="1"/>
</dbReference>
<dbReference type="EMBL" id="JBBGAZ010000004">
    <property type="protein sequence ID" value="MEJ5218556.1"/>
    <property type="molecule type" value="Genomic_DNA"/>
</dbReference>
<dbReference type="Gene3D" id="1.10.443.10">
    <property type="entry name" value="Intergrase catalytic core"/>
    <property type="match status" value="1"/>
</dbReference>
<keyword evidence="2" id="KW-0229">DNA integration</keyword>
<dbReference type="SUPFAM" id="SSF56349">
    <property type="entry name" value="DNA breaking-rejoining enzymes"/>
    <property type="match status" value="1"/>
</dbReference>
<feature type="domain" description="Core-binding (CB)" evidence="7">
    <location>
        <begin position="108"/>
        <end position="216"/>
    </location>
</feature>
<evidence type="ECO:0000313" key="8">
    <source>
        <dbReference type="EMBL" id="MEJ5218556.1"/>
    </source>
</evidence>
<keyword evidence="9" id="KW-1185">Reference proteome</keyword>
<comment type="similarity">
    <text evidence="1">Belongs to the 'phage' integrase family.</text>
</comment>
<keyword evidence="3 5" id="KW-0238">DNA-binding</keyword>
<dbReference type="Proteomes" id="UP001368270">
    <property type="component" value="Unassembled WGS sequence"/>
</dbReference>
<dbReference type="InterPro" id="IPR044068">
    <property type="entry name" value="CB"/>
</dbReference>
<dbReference type="InterPro" id="IPR050090">
    <property type="entry name" value="Tyrosine_recombinase_XerCD"/>
</dbReference>
<evidence type="ECO:0000259" key="7">
    <source>
        <dbReference type="PROSITE" id="PS51900"/>
    </source>
</evidence>
<evidence type="ECO:0000256" key="2">
    <source>
        <dbReference type="ARBA" id="ARBA00022908"/>
    </source>
</evidence>
<dbReference type="RefSeq" id="WP_339403446.1">
    <property type="nucleotide sequence ID" value="NZ_JBBGAZ010000004.1"/>
</dbReference>
<accession>A0ABU8QGM5</accession>